<dbReference type="Gene3D" id="3.40.30.30">
    <property type="entry name" value="Hypothetical protein sa0798"/>
    <property type="match status" value="1"/>
</dbReference>
<reference evidence="1 2" key="1">
    <citation type="submission" date="2024-02" db="EMBL/GenBank/DDBJ databases">
        <title>Seven novel Bacillus-like species.</title>
        <authorList>
            <person name="Liu G."/>
        </authorList>
    </citation>
    <scope>NUCLEOTIDE SEQUENCE [LARGE SCALE GENOMIC DNA]</scope>
    <source>
        <strain evidence="1 2">FJAT-52991</strain>
    </source>
</reference>
<sequence length="111" mass="12654">MGNMVEIVVYGTEQLCASCVNLPSSKETYEWLEAAISRKYPEQPFLISYVDIFSPPEDEEKRSFAKRVVEEDLFYPVVLVEGEIVGEGNPKLKAVYAEMEKYGYKSEDKKG</sequence>
<dbReference type="EMBL" id="CP147404">
    <property type="protein sequence ID" value="WXB92444.1"/>
    <property type="molecule type" value="Genomic_DNA"/>
</dbReference>
<protein>
    <submittedName>
        <fullName evidence="1">YuzD family protein</fullName>
    </submittedName>
</protein>
<organism evidence="1 2">
    <name type="scientific">Bacillus kandeliae</name>
    <dbReference type="NCBI Taxonomy" id="3129297"/>
    <lineage>
        <taxon>Bacteria</taxon>
        <taxon>Bacillati</taxon>
        <taxon>Bacillota</taxon>
        <taxon>Bacilli</taxon>
        <taxon>Bacillales</taxon>
        <taxon>Bacillaceae</taxon>
        <taxon>Bacillus</taxon>
    </lineage>
</organism>
<dbReference type="SUPFAM" id="SSF52833">
    <property type="entry name" value="Thioredoxin-like"/>
    <property type="match status" value="1"/>
</dbReference>
<name>A0ABZ2N4R9_9BACI</name>
<accession>A0ABZ2N4R9</accession>
<dbReference type="RefSeq" id="WP_338750949.1">
    <property type="nucleotide sequence ID" value="NZ_CP147404.1"/>
</dbReference>
<dbReference type="Proteomes" id="UP001387364">
    <property type="component" value="Chromosome"/>
</dbReference>
<evidence type="ECO:0000313" key="2">
    <source>
        <dbReference type="Proteomes" id="UP001387364"/>
    </source>
</evidence>
<keyword evidence="2" id="KW-1185">Reference proteome</keyword>
<dbReference type="InterPro" id="IPR036249">
    <property type="entry name" value="Thioredoxin-like_sf"/>
</dbReference>
<dbReference type="PIRSF" id="PIRSF010603">
    <property type="entry name" value="UCP010603"/>
    <property type="match status" value="1"/>
</dbReference>
<evidence type="ECO:0000313" key="1">
    <source>
        <dbReference type="EMBL" id="WXB92444.1"/>
    </source>
</evidence>
<dbReference type="Pfam" id="PF07315">
    <property type="entry name" value="DUF1462"/>
    <property type="match status" value="1"/>
</dbReference>
<dbReference type="InterPro" id="IPR038218">
    <property type="entry name" value="YuzD-like_sp"/>
</dbReference>
<gene>
    <name evidence="1" type="ORF">WDJ61_14575</name>
</gene>
<proteinExistence type="predicted"/>
<dbReference type="InterPro" id="IPR009190">
    <property type="entry name" value="DUF1462"/>
</dbReference>